<keyword evidence="3" id="KW-0175">Coiled coil</keyword>
<feature type="region of interest" description="Disordered" evidence="6">
    <location>
        <begin position="3472"/>
        <end position="3551"/>
    </location>
</feature>
<feature type="compositionally biased region" description="Polar residues" evidence="6">
    <location>
        <begin position="3472"/>
        <end position="3492"/>
    </location>
</feature>
<dbReference type="SUPFAM" id="SSF54791">
    <property type="entry name" value="Eukaryotic type KH-domain (KH-domain type I)"/>
    <property type="match status" value="1"/>
</dbReference>
<dbReference type="InterPro" id="IPR004087">
    <property type="entry name" value="KH_dom"/>
</dbReference>
<feature type="region of interest" description="Disordered" evidence="6">
    <location>
        <begin position="2188"/>
        <end position="2291"/>
    </location>
</feature>
<dbReference type="Pfam" id="PF13637">
    <property type="entry name" value="Ank_4"/>
    <property type="match status" value="1"/>
</dbReference>
<feature type="repeat" description="ANK" evidence="4">
    <location>
        <begin position="1719"/>
        <end position="1751"/>
    </location>
</feature>
<feature type="repeat" description="ANK" evidence="4">
    <location>
        <begin position="1787"/>
        <end position="1819"/>
    </location>
</feature>
<dbReference type="Gene3D" id="1.25.40.20">
    <property type="entry name" value="Ankyrin repeat-containing domain"/>
    <property type="match status" value="8"/>
</dbReference>
<dbReference type="InterPro" id="IPR002110">
    <property type="entry name" value="Ankyrin_rpt"/>
</dbReference>
<feature type="domain" description="K Homology" evidence="7">
    <location>
        <begin position="2381"/>
        <end position="2452"/>
    </location>
</feature>
<feature type="repeat" description="ANK" evidence="4">
    <location>
        <begin position="745"/>
        <end position="777"/>
    </location>
</feature>
<dbReference type="SUPFAM" id="SSF48403">
    <property type="entry name" value="Ankyrin repeat"/>
    <property type="match status" value="3"/>
</dbReference>
<dbReference type="InterPro" id="IPR051631">
    <property type="entry name" value="Ankyrin-KH/SAM_domain"/>
</dbReference>
<sequence>MVAWRCNTLCDADPVANFLRISSATSRLLGPAITITCHRTPLGQFEDTIPDLSPETQLNFRKFLQVAGIENMLMNDGRRISDTEVLNEIRKEVAMLSRGETEERTTLIPACINGDAETVKSLLLSGEYNVNEVAPNGETALTRAVSANAIRIVELLLKHGADPNFTGKKVECTPLMEAASAGYTDIVRLLLEYGACVSQESNTGNTALHYAATAGHLECVCLLLQYNSPMEVQNETGHTPLMEATSNGHIDVARCLIKHGCDINTHSKEFKESALTLASYKSLPNAPPSDVNSYWDEIATSLHSAGNFVCGTARPGAPKHSISDRTVALLKSRRNIPAGPEHNPVRKVIRRQVKVSLRSDREVWWTQKAKEMEGAQNAGNARRLFELICATGPSSIRMEQPSRIRKNALTGGLSWPPAGTHLEHTGEVEPWTVNVEPPTASEVYDCICSLRPHRAPGPDDLPPALFKDGAQVLSQRLSDLFACIWKEESVPDTWGESMIVPVFKKGARSLVTTGVQLDPDCNETGHADMVRFLLEAGADHEHRTDEMHTALMEAAMEGHVEVARLLLAHGANVNIPQDSFESPLTLAACGGHTELAHLLIGYGADIEEVNDEGYTPLMEASREGHEETVSLLLAVGADVNARTEETQETALTLAACGGFIEVCEMLLNAGADIEVGGVGCSTPLMEAAQEGHLELVRRLLQRGAAVNAVTATGDTALHYAAENGHVKVCKELLDWGAVFGAMTEGGRTPLMKAARIGNLEVVKLFVEHGAPIDQPTSLNDANALSLACSGGHAMVVKYLLQHGADPQYQLRDGSTMLIEAARSGSPAVLRLLLDYPRCLTQPTTQLIANAVPQQLQQQQLQLLQQQVYQPLPNGTPSPVGNTPGMPPPPPLPLPLSVAGGANFETCMDPTHVHLHANQRAISCHTQQHTHPAISLQAPTNLVVPSSSSQPQSHLDAALVNAYAVGWADGAASLVQQHVTLSTSGDTQTSTGSQAICSSTNPLLTHPPGSFLLPATNANFDAAPISQNSIVPKLCSGTAVAPTAFRVATEEISSEFRISQAEAVYRKTTTAANPHPDSTMVSRVATNSAGSLSGSSSTSSESSASSLITGPTIDPNDDIGAGLLQALFQELMSDKDERIRRFEAVMSPYNALRVARSSLNQHPQQPANSAAATAVAMTTNAAAIALSRLVDHQQQQQQLCRHRSTAPDCMNDPRTLRRSTPCTHIPSVELLTKVARSGVCDSTSPMDYPLDNLSTSFAADIAMNQQTLDQTELVESVILGSSTSNTTPILSSCHSSSSALSTPECSASSSMGIADSAGSVANPTTTVARDSSPLTTCEYELDRATDILAPTLDSAYLGGVVDTVGLANAQALFHEAPHMDHELLASYRHYHHPGSHLTCALDASAAAAAVASLGHPTSHAGLHHHHHHPLAVSANGDGLVTPSGLLHVPHQAAALSVDALMSNSASALAYDPSNALSAHSLHQGSLPLAGSRILPMGPTNILTANGASLSSARLLTSSEVPQMTNLANTGEAPTPVNVPSLIDVNACIESSMETALTLACHGGHVELVRLLLERGADREHRDKKSYTPLHTAVYANQRAVVAVLLDYGADIEAQVDRTKDTALSIACSHGALEIVEELLNRGANKEHRNISDYTPLSLAASGGHVEVIQLLLRHGAEINSRTGSKLGISPLMLASMNGHTSAVSLLLEHGSDINAHIETNRNTALTLACFQGRSAVVSLLVERKANIEHRAKTGLTPLMEAASGDYVEVGMILLDHGADVNAAPVPSSRDTALTIAADKGNSKFVNLLLEKGAIVEARNKKGATPLWLASNGGHLEVVQSLIKYNADVNSQDNRKVSCLMAAFRKGHINVVRLLVQHVTQFPSDKDCVRHIKMAVTDKARQDIASRTFGINILKQARTNSVWAPAASWPTDSTLLHSGCLAVGPSRIHPEFSPQTLDFVADVTKLLEYSVVDDSTNDCVDSDPITTDDDSSSVHSLSKVSTSSGCSFGFDLQSHDSIGSNDELAKRCQQCREIIIAAKEKQEGEARKNANCLLEQIEQEEEERAIREAMQAKKRERKRMRRKAKQEKERQGKEAVQTSQSNPTEGNLNVSPSPDGGDQEGADDHSPERHDSTLSQAVRHVRQGSFDSQRSNESNGDVMDEQDASFLGAIAAKLKTSGTRKSVEKIVNTVTESPAHRQSAEREVNTTAASDGKAPLRHSSVTRPAGVDTVPVVPVEPETERSAAAATTEAKREKHRSKKQSQRAAKRAAAEGAQPSDSEKNMDIFGNPQDEDVLSNLPVTSSYYPLTVSANGDVNWNALIESQSAQLSQYLSAGFTTSSNTETNSWTVVLPSGGTRAQKNTTQNRSGGEAADWKTTSSTSGSFKKRLSIPVSRHDIGKVIGQGGAVVSALRTMSGIQIDIESARSDEVTERMVYLKGPVDAVQRTYETIQGLLNGSIAGNDVLLMYAALKKSASTTTSTLGKPIMSACAKINGTATLSLSSGVSKTATASGRGTSSSKPTRRTAKTVTSVACSVPSVVSARSSSSQPSASLHLGRGPTTGLKTPTTLASGTSSNSNNNSTVLCGITTLSSVNGGTIMSTRANAPSATTWSAKVLSSSTSSKGNFASVAAAGLIPHPSKASTKSNETKVSHGASKYAVPNLMSTFPSMTPTTAPVSLLSLNVTPFSTSSQMFPDLALPLSTANESAPDSLDEVSFPPLNPKSTRGSAVTNSCMEKVVTCSSPVDGSTQSITATASGFATSTTEAVSVGHSTSLFQDDVLFVSSSVTHPQDIPVVESECIATSTLFKPLTVSPTLVSTTHSSQPPTPVGSGGGVGVGSHSTTCSGTPPTTTTQVRSFARAPGSERSAHQRSTNANLAATTIALGDTYPPSLMSLEVAPCAGIATDTLLITPTKRAISPETQSSEYVHPTISTRFRPDQSEWQESEPPSIAASQPCAPFSEPSFTIDTQTSELSIAPVVGSCPVTNVALAKTTLRAPDSIRSTGVPDWQLHAGDLNPNSLAFHSSAFQSGNSTVPHQTSIPAMQLGAVEHQSASLMSSAMVSSDYPTDALPTGLETTLSGGLRQPASLKSTSAAVQQQPTVQLSSLSTACVSTSGTMLTSTFAQNATVTTVSRSKPSLPVNPNAYAELRNSFINGLSSTVHSQQQVPSASLSTLLPGTHFHQIFSSSHQQQTANSGNLSTPLLQQQHAGATSTAHLTGTSHPLFNQAQLAMSCPTVSAPNSYTPPPCIPTFMPPGTPGSGSSYSSHLLNGGGPAVPMGSGSLLGNNSGVHQPPTVPIQPIGAERRRQTASNAVAVPLTGVYPTSTTNGPYSFSSSSLNNPTTALHPQAPSPQQSSNQNFLMFVNLFQQQQQQQQQQAQQQQQVNLGAQGPSHLANWQSPCLWPSSSMTSSFSGPVGSTTTIPPGKLAAGGMDLSAYNNTNLLQNSLSSGTSSVGNQQQQLVAAMAAIGMCPPWNNTGSTNPTLLNPAASTVPRSSGPTGQGRWLYSPQNTTTYPSTSPSTQSYYSDQLPQPLKPTGNVPHPVAPSHSQAVHRAPQE</sequence>
<proteinExistence type="predicted"/>
<feature type="compositionally biased region" description="Low complexity" evidence="6">
    <location>
        <begin position="2833"/>
        <end position="2848"/>
    </location>
</feature>
<gene>
    <name evidence="8" type="ORF">T265_01850</name>
</gene>
<evidence type="ECO:0000259" key="7">
    <source>
        <dbReference type="SMART" id="SM00322"/>
    </source>
</evidence>
<feature type="repeat" description="ANK" evidence="4">
    <location>
        <begin position="1685"/>
        <end position="1717"/>
    </location>
</feature>
<feature type="region of interest" description="Disordered" evidence="6">
    <location>
        <begin position="3326"/>
        <end position="3350"/>
    </location>
</feature>
<dbReference type="Pfam" id="PF12796">
    <property type="entry name" value="Ank_2"/>
    <property type="match status" value="9"/>
</dbReference>
<reference evidence="8 9" key="1">
    <citation type="submission" date="2013-11" db="EMBL/GenBank/DDBJ databases">
        <title>Opisthorchis viverrini - life in the bile duct.</title>
        <authorList>
            <person name="Young N.D."/>
            <person name="Nagarajan N."/>
            <person name="Lin S.J."/>
            <person name="Korhonen P.K."/>
            <person name="Jex A.R."/>
            <person name="Hall R.S."/>
            <person name="Safavi-Hemami H."/>
            <person name="Kaewkong W."/>
            <person name="Bertrand D."/>
            <person name="Gao S."/>
            <person name="Seet Q."/>
            <person name="Wongkham S."/>
            <person name="Teh B.T."/>
            <person name="Wongkham C."/>
            <person name="Intapan P.M."/>
            <person name="Maleewong W."/>
            <person name="Yang X."/>
            <person name="Hu M."/>
            <person name="Wang Z."/>
            <person name="Hofmann A."/>
            <person name="Sternberg P.W."/>
            <person name="Tan P."/>
            <person name="Wang J."/>
            <person name="Gasser R.B."/>
        </authorList>
    </citation>
    <scope>NUCLEOTIDE SEQUENCE [LARGE SCALE GENOMIC DNA]</scope>
</reference>
<dbReference type="RefSeq" id="XP_009164224.1">
    <property type="nucleotide sequence ID" value="XM_009165960.1"/>
</dbReference>
<feature type="repeat" description="ANK" evidence="4">
    <location>
        <begin position="712"/>
        <end position="744"/>
    </location>
</feature>
<feature type="compositionally biased region" description="Low complexity" evidence="6">
    <location>
        <begin position="2502"/>
        <end position="2516"/>
    </location>
</feature>
<feature type="compositionally biased region" description="Basic and acidic residues" evidence="6">
    <location>
        <begin position="2192"/>
        <end position="2202"/>
    </location>
</feature>
<feature type="compositionally biased region" description="Low complexity" evidence="6">
    <location>
        <begin position="3341"/>
        <end position="3350"/>
    </location>
</feature>
<evidence type="ECO:0000256" key="4">
    <source>
        <dbReference type="PROSITE-ProRule" id="PRU00023"/>
    </source>
</evidence>
<feature type="region of interest" description="Disordered" evidence="6">
    <location>
        <begin position="3372"/>
        <end position="3394"/>
    </location>
</feature>
<feature type="region of interest" description="Disordered" evidence="6">
    <location>
        <begin position="2349"/>
        <end position="2378"/>
    </location>
</feature>
<dbReference type="PANTHER" id="PTHR23206:SF8">
    <property type="entry name" value="ANKYRIN REPEAT AND KH DOMAIN-CONTAINING 1"/>
    <property type="match status" value="1"/>
</dbReference>
<dbReference type="GO" id="GO:0045087">
    <property type="term" value="P:innate immune response"/>
    <property type="evidence" value="ECO:0007669"/>
    <property type="project" value="TreeGrafter"/>
</dbReference>
<dbReference type="GO" id="GO:0003723">
    <property type="term" value="F:RNA binding"/>
    <property type="evidence" value="ECO:0007669"/>
    <property type="project" value="UniProtKB-UniRule"/>
</dbReference>
<feature type="repeat" description="ANK" evidence="4">
    <location>
        <begin position="1752"/>
        <end position="1784"/>
    </location>
</feature>
<name>A0A074ZX90_OPIVI</name>
<accession>A0A074ZX90</accession>
<feature type="compositionally biased region" description="Low complexity" evidence="6">
    <location>
        <begin position="3500"/>
        <end position="3520"/>
    </location>
</feature>
<feature type="compositionally biased region" description="Polar residues" evidence="6">
    <location>
        <begin position="2094"/>
        <end position="2110"/>
    </location>
</feature>
<dbReference type="Gene3D" id="3.30.1370.10">
    <property type="entry name" value="K Homology domain, type 1"/>
    <property type="match status" value="1"/>
</dbReference>
<feature type="repeat" description="ANK" evidence="4">
    <location>
        <begin position="546"/>
        <end position="578"/>
    </location>
</feature>
<dbReference type="PROSITE" id="PS50084">
    <property type="entry name" value="KH_TYPE_1"/>
    <property type="match status" value="1"/>
</dbReference>
<feature type="compositionally biased region" description="Polar residues" evidence="6">
    <location>
        <begin position="3326"/>
        <end position="3339"/>
    </location>
</feature>
<feature type="compositionally biased region" description="Basic residues" evidence="6">
    <location>
        <begin position="2072"/>
        <end position="2083"/>
    </location>
</feature>
<feature type="region of interest" description="Disordered" evidence="6">
    <location>
        <begin position="2500"/>
        <end position="2524"/>
    </location>
</feature>
<feature type="compositionally biased region" description="Basic residues" evidence="6">
    <location>
        <begin position="2251"/>
        <end position="2264"/>
    </location>
</feature>
<feature type="repeat" description="ANK" evidence="4">
    <location>
        <begin position="1650"/>
        <end position="1682"/>
    </location>
</feature>
<dbReference type="Pfam" id="PF00023">
    <property type="entry name" value="Ank"/>
    <property type="match status" value="2"/>
</dbReference>
<feature type="region of interest" description="Disordered" evidence="6">
    <location>
        <begin position="870"/>
        <end position="890"/>
    </location>
</feature>
<keyword evidence="1" id="KW-0677">Repeat</keyword>
<feature type="repeat" description="ANK" evidence="4">
    <location>
        <begin position="1583"/>
        <end position="1615"/>
    </location>
</feature>
<feature type="repeat" description="ANK" evidence="4">
    <location>
        <begin position="1617"/>
        <end position="1649"/>
    </location>
</feature>
<dbReference type="InterPro" id="IPR036612">
    <property type="entry name" value="KH_dom_type_1_sf"/>
</dbReference>
<dbReference type="SMART" id="SM00248">
    <property type="entry name" value="ANK"/>
    <property type="match status" value="25"/>
</dbReference>
<dbReference type="GeneID" id="20316038"/>
<feature type="region of interest" description="Disordered" evidence="6">
    <location>
        <begin position="2066"/>
        <end position="2131"/>
    </location>
</feature>
<evidence type="ECO:0000256" key="1">
    <source>
        <dbReference type="ARBA" id="ARBA00022737"/>
    </source>
</evidence>
<keyword evidence="5" id="KW-0694">RNA-binding</keyword>
<dbReference type="CTD" id="20316038"/>
<feature type="region of interest" description="Disordered" evidence="6">
    <location>
        <begin position="1086"/>
        <end position="1111"/>
    </location>
</feature>
<dbReference type="FunFam" id="1.25.40.20:FF:000131">
    <property type="entry name" value="ankyrin repeat domain-containing protein 17 isoform X1"/>
    <property type="match status" value="1"/>
</dbReference>
<dbReference type="PROSITE" id="PS50297">
    <property type="entry name" value="ANK_REP_REGION"/>
    <property type="match status" value="20"/>
</dbReference>
<feature type="repeat" description="ANK" evidence="4">
    <location>
        <begin position="679"/>
        <end position="711"/>
    </location>
</feature>
<protein>
    <recommendedName>
        <fullName evidence="7">K Homology domain-containing protein</fullName>
    </recommendedName>
</protein>
<feature type="repeat" description="ANK" evidence="4">
    <location>
        <begin position="1550"/>
        <end position="1582"/>
    </location>
</feature>
<dbReference type="EMBL" id="KL596638">
    <property type="protein sequence ID" value="KER32078.1"/>
    <property type="molecule type" value="Genomic_DNA"/>
</dbReference>
<evidence type="ECO:0000256" key="3">
    <source>
        <dbReference type="ARBA" id="ARBA00023054"/>
    </source>
</evidence>
<dbReference type="Pfam" id="PF00013">
    <property type="entry name" value="KH_1"/>
    <property type="match status" value="1"/>
</dbReference>
<evidence type="ECO:0000256" key="2">
    <source>
        <dbReference type="ARBA" id="ARBA00023043"/>
    </source>
</evidence>
<feature type="compositionally biased region" description="Polar residues" evidence="6">
    <location>
        <begin position="2353"/>
        <end position="2364"/>
    </location>
</feature>
<dbReference type="PRINTS" id="PR01415">
    <property type="entry name" value="ANKYRIN"/>
</dbReference>
<feature type="compositionally biased region" description="Basic and acidic residues" evidence="6">
    <location>
        <begin position="2120"/>
        <end position="2130"/>
    </location>
</feature>
<dbReference type="InterPro" id="IPR036770">
    <property type="entry name" value="Ankyrin_rpt-contain_sf"/>
</dbReference>
<feature type="repeat" description="ANK" evidence="4">
    <location>
        <begin position="203"/>
        <end position="235"/>
    </location>
</feature>
<dbReference type="Proteomes" id="UP000054324">
    <property type="component" value="Unassembled WGS sequence"/>
</dbReference>
<feature type="repeat" description="ANK" evidence="4">
    <location>
        <begin position="173"/>
        <end position="202"/>
    </location>
</feature>
<dbReference type="STRING" id="6198.A0A074ZX90"/>
<dbReference type="PROSITE" id="PS50088">
    <property type="entry name" value="ANK_REPEAT"/>
    <property type="match status" value="21"/>
</dbReference>
<dbReference type="KEGG" id="ovi:T265_01850"/>
<dbReference type="PANTHER" id="PTHR23206">
    <property type="entry name" value="MASK PROTEIN"/>
    <property type="match status" value="1"/>
</dbReference>
<organism evidence="8 9">
    <name type="scientific">Opisthorchis viverrini</name>
    <name type="common">Southeast Asian liver fluke</name>
    <dbReference type="NCBI Taxonomy" id="6198"/>
    <lineage>
        <taxon>Eukaryota</taxon>
        <taxon>Metazoa</taxon>
        <taxon>Spiralia</taxon>
        <taxon>Lophotrochozoa</taxon>
        <taxon>Platyhelminthes</taxon>
        <taxon>Trematoda</taxon>
        <taxon>Digenea</taxon>
        <taxon>Opisthorchiida</taxon>
        <taxon>Opisthorchiata</taxon>
        <taxon>Opisthorchiidae</taxon>
        <taxon>Opisthorchis</taxon>
    </lineage>
</organism>
<feature type="repeat" description="ANK" evidence="4">
    <location>
        <begin position="1820"/>
        <end position="1852"/>
    </location>
</feature>
<feature type="compositionally biased region" description="Low complexity" evidence="6">
    <location>
        <begin position="2227"/>
        <end position="2246"/>
    </location>
</feature>
<feature type="region of interest" description="Disordered" evidence="6">
    <location>
        <begin position="2538"/>
        <end position="2573"/>
    </location>
</feature>
<feature type="repeat" description="ANK" evidence="4">
    <location>
        <begin position="779"/>
        <end position="811"/>
    </location>
</feature>
<evidence type="ECO:0000256" key="6">
    <source>
        <dbReference type="SAM" id="MobiDB-lite"/>
    </source>
</evidence>
<feature type="repeat" description="ANK" evidence="4">
    <location>
        <begin position="579"/>
        <end position="611"/>
    </location>
</feature>
<dbReference type="GO" id="GO:0005737">
    <property type="term" value="C:cytoplasm"/>
    <property type="evidence" value="ECO:0007669"/>
    <property type="project" value="TreeGrafter"/>
</dbReference>
<evidence type="ECO:0000313" key="9">
    <source>
        <dbReference type="Proteomes" id="UP000054324"/>
    </source>
</evidence>
<evidence type="ECO:0000313" key="8">
    <source>
        <dbReference type="EMBL" id="KER32078.1"/>
    </source>
</evidence>
<feature type="repeat" description="ANK" evidence="4">
    <location>
        <begin position="612"/>
        <end position="644"/>
    </location>
</feature>
<feature type="repeat" description="ANK" evidence="4">
    <location>
        <begin position="236"/>
        <end position="268"/>
    </location>
</feature>
<feature type="compositionally biased region" description="Low complexity" evidence="6">
    <location>
        <begin position="1087"/>
        <end position="1106"/>
    </location>
</feature>
<keyword evidence="9" id="KW-1185">Reference proteome</keyword>
<feature type="repeat" description="ANK" evidence="4">
    <location>
        <begin position="646"/>
        <end position="678"/>
    </location>
</feature>
<feature type="repeat" description="ANK" evidence="4">
    <location>
        <begin position="136"/>
        <end position="168"/>
    </location>
</feature>
<dbReference type="OrthoDB" id="10071877at2759"/>
<evidence type="ECO:0000256" key="5">
    <source>
        <dbReference type="PROSITE-ProRule" id="PRU00117"/>
    </source>
</evidence>
<keyword evidence="2 4" id="KW-0040">ANK repeat</keyword>
<dbReference type="SMART" id="SM00322">
    <property type="entry name" value="KH"/>
    <property type="match status" value="1"/>
</dbReference>
<dbReference type="InterPro" id="IPR004088">
    <property type="entry name" value="KH_dom_type_1"/>
</dbReference>
<feature type="region of interest" description="Disordered" evidence="6">
    <location>
        <begin position="2813"/>
        <end position="2868"/>
    </location>
</feature>